<dbReference type="STRING" id="344882.ABB29_01080"/>
<evidence type="ECO:0000313" key="4">
    <source>
        <dbReference type="Proteomes" id="UP000052052"/>
    </source>
</evidence>
<dbReference type="PATRIC" id="fig|344882.3.peg.224"/>
<gene>
    <name evidence="3" type="ORF">ABB29_01080</name>
</gene>
<reference evidence="3 4" key="1">
    <citation type="submission" date="2015-05" db="EMBL/GenBank/DDBJ databases">
        <title>Genome sequencing and analysis of members of genus Stenotrophomonas.</title>
        <authorList>
            <person name="Patil P.P."/>
            <person name="Midha S."/>
            <person name="Patil P.B."/>
        </authorList>
    </citation>
    <scope>NUCLEOTIDE SEQUENCE [LARGE SCALE GENOMIC DNA]</scope>
    <source>
        <strain evidence="3 4">DSM 21858</strain>
    </source>
</reference>
<dbReference type="OrthoDB" id="6057745at2"/>
<comment type="caution">
    <text evidence="3">The sequence shown here is derived from an EMBL/GenBank/DDBJ whole genome shotgun (WGS) entry which is preliminary data.</text>
</comment>
<dbReference type="Proteomes" id="UP000052052">
    <property type="component" value="Unassembled WGS sequence"/>
</dbReference>
<keyword evidence="2" id="KW-0812">Transmembrane</keyword>
<feature type="region of interest" description="Disordered" evidence="1">
    <location>
        <begin position="81"/>
        <end position="121"/>
    </location>
</feature>
<evidence type="ECO:0000256" key="1">
    <source>
        <dbReference type="SAM" id="MobiDB-lite"/>
    </source>
</evidence>
<dbReference type="EMBL" id="LDJL01000001">
    <property type="protein sequence ID" value="KRG72079.1"/>
    <property type="molecule type" value="Genomic_DNA"/>
</dbReference>
<dbReference type="RefSeq" id="WP_057656752.1">
    <property type="nucleotide sequence ID" value="NZ_LDJL01000001.1"/>
</dbReference>
<name>A0A0R0CQE7_9GAMM</name>
<keyword evidence="2" id="KW-1133">Transmembrane helix</keyword>
<protein>
    <submittedName>
        <fullName evidence="3">Uncharacterized protein</fullName>
    </submittedName>
</protein>
<accession>A0A0R0CQE7</accession>
<feature type="transmembrane region" description="Helical" evidence="2">
    <location>
        <begin position="57"/>
        <end position="75"/>
    </location>
</feature>
<keyword evidence="2" id="KW-0472">Membrane</keyword>
<sequence length="121" mass="12874">MSRFTDITDRALELASQAGTSIRHAVPDTSKLLQTGAAIGAVRTGGKVATTFVRRNPAVMVAAAAGLGLLAFAAYRKRKRDQANAPLEGSSRRVEARRVRGPTRATAASRRRAAREAVSEE</sequence>
<proteinExistence type="predicted"/>
<keyword evidence="4" id="KW-1185">Reference proteome</keyword>
<dbReference type="AlphaFoldDB" id="A0A0R0CQE7"/>
<evidence type="ECO:0000313" key="3">
    <source>
        <dbReference type="EMBL" id="KRG72079.1"/>
    </source>
</evidence>
<evidence type="ECO:0000256" key="2">
    <source>
        <dbReference type="SAM" id="Phobius"/>
    </source>
</evidence>
<organism evidence="3 4">
    <name type="scientific">Pseudoxanthomonas dokdonensis</name>
    <dbReference type="NCBI Taxonomy" id="344882"/>
    <lineage>
        <taxon>Bacteria</taxon>
        <taxon>Pseudomonadati</taxon>
        <taxon>Pseudomonadota</taxon>
        <taxon>Gammaproteobacteria</taxon>
        <taxon>Lysobacterales</taxon>
        <taxon>Lysobacteraceae</taxon>
        <taxon>Pseudoxanthomonas</taxon>
    </lineage>
</organism>